<sequence>MHNSFQKSIYSSMRTVIAPFLKWDFQKGRYFHIPKKDAKVTEEGE</sequence>
<evidence type="ECO:0000313" key="1">
    <source>
        <dbReference type="EMBL" id="EDS10590.1"/>
    </source>
</evidence>
<dbReference type="EMBL" id="ABGD02000024">
    <property type="protein sequence ID" value="EDS10590.1"/>
    <property type="molecule type" value="Genomic_DNA"/>
</dbReference>
<dbReference type="HOGENOM" id="CLU_3195352_0_0_9"/>
<evidence type="ECO:0000313" key="2">
    <source>
        <dbReference type="Proteomes" id="UP000003803"/>
    </source>
</evidence>
<protein>
    <submittedName>
        <fullName evidence="1">Uncharacterized protein</fullName>
    </submittedName>
</protein>
<reference evidence="1" key="2">
    <citation type="submission" date="2013-09" db="EMBL/GenBank/DDBJ databases">
        <title>Draft genome sequence of Anaerotruncus colihominis(DSM 17241).</title>
        <authorList>
            <person name="Sudarsanam P."/>
            <person name="Ley R."/>
            <person name="Guruge J."/>
            <person name="Turnbaugh P.J."/>
            <person name="Mahowald M."/>
            <person name="Liep D."/>
            <person name="Gordon J."/>
        </authorList>
    </citation>
    <scope>NUCLEOTIDE SEQUENCE</scope>
    <source>
        <strain evidence="1">DSM 17241</strain>
    </source>
</reference>
<name>B0PDN8_9FIRM</name>
<gene>
    <name evidence="1" type="ORF">ANACOL_03192</name>
</gene>
<dbReference type="AlphaFoldDB" id="B0PDN8"/>
<organism evidence="1 2">
    <name type="scientific">Anaerotruncus colihominis DSM 17241</name>
    <dbReference type="NCBI Taxonomy" id="445972"/>
    <lineage>
        <taxon>Bacteria</taxon>
        <taxon>Bacillati</taxon>
        <taxon>Bacillota</taxon>
        <taxon>Clostridia</taxon>
        <taxon>Eubacteriales</taxon>
        <taxon>Oscillospiraceae</taxon>
        <taxon>Anaerotruncus</taxon>
    </lineage>
</organism>
<accession>B0PDN8</accession>
<keyword evidence="2" id="KW-1185">Reference proteome</keyword>
<proteinExistence type="predicted"/>
<dbReference type="Proteomes" id="UP000003803">
    <property type="component" value="Unassembled WGS sequence"/>
</dbReference>
<reference evidence="1" key="1">
    <citation type="submission" date="2007-11" db="EMBL/GenBank/DDBJ databases">
        <authorList>
            <person name="Fulton L."/>
            <person name="Clifton S."/>
            <person name="Fulton B."/>
            <person name="Xu J."/>
            <person name="Minx P."/>
            <person name="Pepin K.H."/>
            <person name="Johnson M."/>
            <person name="Thiruvilangam P."/>
            <person name="Bhonagiri V."/>
            <person name="Nash W.E."/>
            <person name="Mardis E.R."/>
            <person name="Wilson R.K."/>
        </authorList>
    </citation>
    <scope>NUCLEOTIDE SEQUENCE [LARGE SCALE GENOMIC DNA]</scope>
    <source>
        <strain evidence="1">DSM 17241</strain>
    </source>
</reference>
<comment type="caution">
    <text evidence="1">The sequence shown here is derived from an EMBL/GenBank/DDBJ whole genome shotgun (WGS) entry which is preliminary data.</text>
</comment>